<proteinExistence type="predicted"/>
<accession>E0UNM4</accession>
<dbReference type="Proteomes" id="UP000008206">
    <property type="component" value="Plasmid Cy782203"/>
</dbReference>
<reference evidence="3" key="1">
    <citation type="journal article" date="2011" name="MBio">
        <title>Novel metabolic attributes of the genus Cyanothece, comprising a group of unicellular nitrogen-fixing Cyanobacteria.</title>
        <authorList>
            <person name="Bandyopadhyay A."/>
            <person name="Elvitigala T."/>
            <person name="Welsh E."/>
            <person name="Stockel J."/>
            <person name="Liberton M."/>
            <person name="Min H."/>
            <person name="Sherman L.A."/>
            <person name="Pakrasi H.B."/>
        </authorList>
    </citation>
    <scope>NUCLEOTIDE SEQUENCE [LARGE SCALE GENOMIC DNA]</scope>
    <source>
        <strain evidence="3">PCC 7822</strain>
        <plasmid evidence="3">Cy782203</plasmid>
    </source>
</reference>
<dbReference type="InterPro" id="IPR049250">
    <property type="entry name" value="DUF6883"/>
</dbReference>
<keyword evidence="3" id="KW-1185">Reference proteome</keyword>
<dbReference type="RefSeq" id="WP_013325679.1">
    <property type="nucleotide sequence ID" value="NC_014502.1"/>
</dbReference>
<evidence type="ECO:0000259" key="1">
    <source>
        <dbReference type="Pfam" id="PF21814"/>
    </source>
</evidence>
<dbReference type="Pfam" id="PF21814">
    <property type="entry name" value="DUF6883"/>
    <property type="match status" value="1"/>
</dbReference>
<name>E0UNM4_GLOV7</name>
<evidence type="ECO:0000313" key="3">
    <source>
        <dbReference type="Proteomes" id="UP000008206"/>
    </source>
</evidence>
<keyword evidence="2" id="KW-0614">Plasmid</keyword>
<geneLocation type="plasmid" evidence="2 3">
    <name>Cy782203</name>
</geneLocation>
<feature type="domain" description="DUF6883" evidence="1">
    <location>
        <begin position="7"/>
        <end position="106"/>
    </location>
</feature>
<organism evidence="2 3">
    <name type="scientific">Gloeothece verrucosa (strain PCC 7822)</name>
    <name type="common">Cyanothece sp. (strain PCC 7822)</name>
    <dbReference type="NCBI Taxonomy" id="497965"/>
    <lineage>
        <taxon>Bacteria</taxon>
        <taxon>Bacillati</taxon>
        <taxon>Cyanobacteriota</taxon>
        <taxon>Cyanophyceae</taxon>
        <taxon>Oscillatoriophycideae</taxon>
        <taxon>Chroococcales</taxon>
        <taxon>Aphanothecaceae</taxon>
        <taxon>Gloeothece</taxon>
        <taxon>Gloeothece verrucosa</taxon>
    </lineage>
</organism>
<gene>
    <name evidence="2" type="ordered locus">Cyan7822_6910</name>
</gene>
<protein>
    <recommendedName>
        <fullName evidence="1">DUF6883 domain-containing protein</fullName>
    </recommendedName>
</protein>
<dbReference type="OrthoDB" id="9794742at2"/>
<sequence>MKLPQPVIIPDDKLTKYLLIYREQDDKSKFLSQAGFTHANPETLKNSLLELVSTTEAIEDITNEYGTFYRVEGEIIGISSKKLAVITIWLKRKIDNQIQFITLKPKKEKRPNA</sequence>
<dbReference type="EMBL" id="CP002201">
    <property type="protein sequence ID" value="ADN18554.1"/>
    <property type="molecule type" value="Genomic_DNA"/>
</dbReference>
<dbReference type="HOGENOM" id="CLU_137827_2_0_3"/>
<dbReference type="KEGG" id="cyj:Cyan7822_6910"/>
<dbReference type="AlphaFoldDB" id="E0UNM4"/>
<evidence type="ECO:0000313" key="2">
    <source>
        <dbReference type="EMBL" id="ADN18554.1"/>
    </source>
</evidence>